<evidence type="ECO:0000313" key="8">
    <source>
        <dbReference type="EMBL" id="PTQ51385.1"/>
    </source>
</evidence>
<evidence type="ECO:0000256" key="1">
    <source>
        <dbReference type="ARBA" id="ARBA00022679"/>
    </source>
</evidence>
<keyword evidence="1 8" id="KW-0808">Transferase</keyword>
<evidence type="ECO:0000259" key="7">
    <source>
        <dbReference type="Pfam" id="PF13439"/>
    </source>
</evidence>
<dbReference type="SUPFAM" id="SSF53448">
    <property type="entry name" value="Nucleotide-diphospho-sugar transferases"/>
    <property type="match status" value="1"/>
</dbReference>
<feature type="compositionally biased region" description="Basic and acidic residues" evidence="5">
    <location>
        <begin position="562"/>
        <end position="575"/>
    </location>
</feature>
<dbReference type="EMBL" id="PEBW01000005">
    <property type="protein sequence ID" value="PTQ51385.1"/>
    <property type="molecule type" value="Genomic_DNA"/>
</dbReference>
<dbReference type="InterPro" id="IPR029044">
    <property type="entry name" value="Nucleotide-diphossugar_trans"/>
</dbReference>
<dbReference type="GO" id="GO:0016757">
    <property type="term" value="F:glycosyltransferase activity"/>
    <property type="evidence" value="ECO:0007669"/>
    <property type="project" value="TreeGrafter"/>
</dbReference>
<accession>A0A2T5G5E5</accession>
<proteinExistence type="predicted"/>
<evidence type="ECO:0000256" key="4">
    <source>
        <dbReference type="PROSITE-ProRule" id="PRU00339"/>
    </source>
</evidence>
<dbReference type="Pfam" id="PF13439">
    <property type="entry name" value="Glyco_transf_4"/>
    <property type="match status" value="1"/>
</dbReference>
<protein>
    <submittedName>
        <fullName evidence="8">Glycosyltransferase</fullName>
    </submittedName>
</protein>
<evidence type="ECO:0000256" key="3">
    <source>
        <dbReference type="ARBA" id="ARBA00022803"/>
    </source>
</evidence>
<dbReference type="InterPro" id="IPR011990">
    <property type="entry name" value="TPR-like_helical_dom_sf"/>
</dbReference>
<name>A0A2T5G5E5_9BACL</name>
<dbReference type="PANTHER" id="PTHR46401">
    <property type="entry name" value="GLYCOSYLTRANSFERASE WBBK-RELATED"/>
    <property type="match status" value="1"/>
</dbReference>
<dbReference type="Pfam" id="PF07719">
    <property type="entry name" value="TPR_2"/>
    <property type="match status" value="1"/>
</dbReference>
<dbReference type="AlphaFoldDB" id="A0A2T5G5E5"/>
<keyword evidence="2" id="KW-0677">Repeat</keyword>
<dbReference type="InterPro" id="IPR013105">
    <property type="entry name" value="TPR_2"/>
</dbReference>
<dbReference type="InterPro" id="IPR001173">
    <property type="entry name" value="Glyco_trans_2-like"/>
</dbReference>
<reference evidence="8 9" key="1">
    <citation type="submission" date="2017-08" db="EMBL/GenBank/DDBJ databases">
        <title>Burning lignite coal seam in the remote Altai Mountains harbors a hydrogen-driven thermophilic microbial community.</title>
        <authorList>
            <person name="Kadnikov V.V."/>
            <person name="Mardanov A.V."/>
            <person name="Ivasenko D."/>
            <person name="Beletsky A.V."/>
            <person name="Karnachuk O.V."/>
            <person name="Ravin N.V."/>
        </authorList>
    </citation>
    <scope>NUCLEOTIDE SEQUENCE [LARGE SCALE GENOMIC DNA]</scope>
    <source>
        <strain evidence="8">AL31</strain>
    </source>
</reference>
<dbReference type="SUPFAM" id="SSF53756">
    <property type="entry name" value="UDP-Glycosyltransferase/glycogen phosphorylase"/>
    <property type="match status" value="1"/>
</dbReference>
<dbReference type="Pfam" id="PF13432">
    <property type="entry name" value="TPR_16"/>
    <property type="match status" value="1"/>
</dbReference>
<dbReference type="GO" id="GO:0009103">
    <property type="term" value="P:lipopolysaccharide biosynthetic process"/>
    <property type="evidence" value="ECO:0007669"/>
    <property type="project" value="TreeGrafter"/>
</dbReference>
<dbReference type="Gene3D" id="1.25.40.10">
    <property type="entry name" value="Tetratricopeptide repeat domain"/>
    <property type="match status" value="1"/>
</dbReference>
<feature type="region of interest" description="Disordered" evidence="5">
    <location>
        <begin position="562"/>
        <end position="581"/>
    </location>
</feature>
<evidence type="ECO:0000256" key="2">
    <source>
        <dbReference type="ARBA" id="ARBA00022737"/>
    </source>
</evidence>
<dbReference type="SUPFAM" id="SSF48452">
    <property type="entry name" value="TPR-like"/>
    <property type="match status" value="1"/>
</dbReference>
<dbReference type="SMART" id="SM00028">
    <property type="entry name" value="TPR"/>
    <property type="match status" value="3"/>
</dbReference>
<dbReference type="PANTHER" id="PTHR46401:SF2">
    <property type="entry name" value="GLYCOSYLTRANSFERASE WBBK-RELATED"/>
    <property type="match status" value="1"/>
</dbReference>
<dbReference type="InterPro" id="IPR019734">
    <property type="entry name" value="TPR_rpt"/>
</dbReference>
<dbReference type="CDD" id="cd02511">
    <property type="entry name" value="Beta4Glucosyltransferase"/>
    <property type="match status" value="1"/>
</dbReference>
<keyword evidence="3 4" id="KW-0802">TPR repeat</keyword>
<organism evidence="8 9">
    <name type="scientific">Brockia lithotrophica</name>
    <dbReference type="NCBI Taxonomy" id="933949"/>
    <lineage>
        <taxon>Bacteria</taxon>
        <taxon>Bacillati</taxon>
        <taxon>Bacillota</taxon>
        <taxon>Bacilli</taxon>
        <taxon>Bacillales</taxon>
        <taxon>Bacillales Family X. Incertae Sedis</taxon>
        <taxon>Brockia</taxon>
    </lineage>
</organism>
<feature type="domain" description="Glycosyltransferase 2-like" evidence="6">
    <location>
        <begin position="12"/>
        <end position="97"/>
    </location>
</feature>
<gene>
    <name evidence="8" type="ORF">BLITH_1462</name>
</gene>
<dbReference type="Gene3D" id="3.90.550.10">
    <property type="entry name" value="Spore Coat Polysaccharide Biosynthesis Protein SpsA, Chain A"/>
    <property type="match status" value="1"/>
</dbReference>
<comment type="caution">
    <text evidence="8">The sequence shown here is derived from an EMBL/GenBank/DDBJ whole genome shotgun (WGS) entry which is preliminary data.</text>
</comment>
<evidence type="ECO:0000259" key="6">
    <source>
        <dbReference type="Pfam" id="PF00535"/>
    </source>
</evidence>
<dbReference type="Pfam" id="PF00535">
    <property type="entry name" value="Glycos_transf_2"/>
    <property type="match status" value="1"/>
</dbReference>
<dbReference type="CDD" id="cd03801">
    <property type="entry name" value="GT4_PimA-like"/>
    <property type="match status" value="1"/>
</dbReference>
<evidence type="ECO:0000256" key="5">
    <source>
        <dbReference type="SAM" id="MobiDB-lite"/>
    </source>
</evidence>
<feature type="repeat" description="TPR" evidence="4">
    <location>
        <begin position="206"/>
        <end position="239"/>
    </location>
</feature>
<dbReference type="PROSITE" id="PS50005">
    <property type="entry name" value="TPR"/>
    <property type="match status" value="1"/>
</dbReference>
<dbReference type="Gene3D" id="3.40.50.2000">
    <property type="entry name" value="Glycogen Phosphorylase B"/>
    <property type="match status" value="2"/>
</dbReference>
<evidence type="ECO:0000313" key="9">
    <source>
        <dbReference type="Proteomes" id="UP000244016"/>
    </source>
</evidence>
<dbReference type="Proteomes" id="UP000244016">
    <property type="component" value="Unassembled WGS sequence"/>
</dbReference>
<sequence>MPLASQSPPRLSLVMIVRDEAELVAEAIRSALPYVDEVVVGDTGSTDATPEIAASFGARVVTLPWEDDFSQARNRALAYARGDWILSLDADERIREGDPDALRRTLARRDLWGGIVRIYHRLDPPSAGAWDNVLRLFRNDPRVIFEGRIHETVDASLARIPDTKVLPVPLVVEHLGYLDAVVRKKTKTERNLRLLEIALAERPLDPRLHYALGTEWFALGRYAEAERAFRKALELLEGEPSYLPDLALKFLFTLFAEGKTEESHEWARRFLERFPDFPTLWEMYAQLLLRHGKAEEAVRAARAALALGPKTAYAIPEGSGSFLAYSLLAQAHARLGNAEEALAASRAAREAYATATERNGGPASLSAELFALPFLLRILEQNSESSALFLGTSPILYQSLYAVLRELSTAGVLTPPLLFRPLVGQKLTSKVPSARVAVVSDGRRELSSEDLRREIENILNAGVETVYVVEPFSEYSGPRIHLTALATWETSRIDVTPPPLPPQSVTKPSARASSGNTGIRNFVHVYRISRPPSFAPIPPDSLWENCPEATATYVPEEFLTTKDRQAAEPDRRGTERSTGCGVPRSPLTIGYVLPHHAPTGGLKVLLDHMRLLRRLGHRVIAFYPGDGERPALPPWYPFTAEEKPEEVYLDPRRSLPEQLDDHDLDVAVLGWLEHLVGAENARTPLLYLEQGHPWLFQDIPPAYDHRVRLSLLQFYRTPVLLATVSPFLQDILRKRYGRKSALVPNGVDTDRFRPNEEIRSANDPPTVLLVGSPHRPFKGTDVALRVLDRLWQEGLRFRLLWISPDPFRILYAPYPAEIVVDPPQEKLPHLYQSADVLLFPSWYEGFALPPLEAMASGVAVVASECGGIRTYARTGENALLAPPGDAETLAAYVKRLLRDAPLRSRLIRAGRATARAFDLRRTIHRLETVLRCVARKK</sequence>
<feature type="domain" description="Glycosyltransferase subfamily 4-like N-terminal" evidence="7">
    <location>
        <begin position="603"/>
        <end position="751"/>
    </location>
</feature>
<dbReference type="Pfam" id="PF13692">
    <property type="entry name" value="Glyco_trans_1_4"/>
    <property type="match status" value="1"/>
</dbReference>
<dbReference type="InterPro" id="IPR028098">
    <property type="entry name" value="Glyco_trans_4-like_N"/>
</dbReference>